<proteinExistence type="predicted"/>
<dbReference type="Proteomes" id="UP000288805">
    <property type="component" value="Unassembled WGS sequence"/>
</dbReference>
<sequence>MDIKPSRLVGDKGKDERGGRHVNNMVCSFWLRGRCNRNPCRFLHQDLPQNAHYQISIQFRKNCWQRNPDSDLKSDSTSKTLQGSSGSTTPKCSLASNQSHGNNRERSLYSEQKGEWDSTNLRCSSSATRAGSSSGNGIIQKVIGDRVCKYWLHGNCVEADKCRCLHSWFKGHGVFELAELNGHIKNGTIYAWKPKKETNAFELATTLGGDNGAVVSLSVGGGRLYSGSMDNTIRKENQYCCALAMTILFGYMNYHHEFTERARIFAKEVREIQIGPGEPFFTGDGTGQVDVWKWQAEPTSLAS</sequence>
<evidence type="ECO:0000256" key="1">
    <source>
        <dbReference type="ARBA" id="ARBA00022723"/>
    </source>
</evidence>
<dbReference type="InterPro" id="IPR000571">
    <property type="entry name" value="Znf_CCCH"/>
</dbReference>
<evidence type="ECO:0000259" key="6">
    <source>
        <dbReference type="PROSITE" id="PS50103"/>
    </source>
</evidence>
<keyword evidence="2 4" id="KW-0863">Zinc-finger</keyword>
<feature type="compositionally biased region" description="Polar residues" evidence="5">
    <location>
        <begin position="82"/>
        <end position="101"/>
    </location>
</feature>
<dbReference type="AlphaFoldDB" id="A0A438K5A8"/>
<comment type="caution">
    <text evidence="7">The sequence shown here is derived from an EMBL/GenBank/DDBJ whole genome shotgun (WGS) entry which is preliminary data.</text>
</comment>
<dbReference type="SMART" id="SM00356">
    <property type="entry name" value="ZnF_C3H1"/>
    <property type="match status" value="2"/>
</dbReference>
<evidence type="ECO:0000256" key="3">
    <source>
        <dbReference type="ARBA" id="ARBA00022833"/>
    </source>
</evidence>
<dbReference type="Gene3D" id="3.30.1370.210">
    <property type="match status" value="1"/>
</dbReference>
<dbReference type="PANTHER" id="PTHR44489">
    <property type="match status" value="1"/>
</dbReference>
<protein>
    <submittedName>
        <fullName evidence="7">Zinc finger CCCH domain-containing protein 48</fullName>
    </submittedName>
</protein>
<dbReference type="EMBL" id="QGNW01000016">
    <property type="protein sequence ID" value="RVX16381.1"/>
    <property type="molecule type" value="Genomic_DNA"/>
</dbReference>
<gene>
    <name evidence="7" type="primary">ZFWD1_18</name>
    <name evidence="7" type="ORF">CK203_014476</name>
</gene>
<keyword evidence="1 4" id="KW-0479">Metal-binding</keyword>
<feature type="zinc finger region" description="C3H1-type" evidence="4">
    <location>
        <begin position="147"/>
        <end position="169"/>
    </location>
</feature>
<accession>A0A438K5A8</accession>
<evidence type="ECO:0000256" key="2">
    <source>
        <dbReference type="ARBA" id="ARBA00022771"/>
    </source>
</evidence>
<name>A0A438K5A8_VITVI</name>
<dbReference type="PANTHER" id="PTHR44489:SF1">
    <property type="entry name" value="ZINC FINGER CCCH DOMAIN-CONTAINING PROTEIN 63"/>
    <property type="match status" value="1"/>
</dbReference>
<dbReference type="Gene3D" id="2.130.10.10">
    <property type="entry name" value="YVTN repeat-like/Quinoprotein amine dehydrogenase"/>
    <property type="match status" value="1"/>
</dbReference>
<evidence type="ECO:0000313" key="8">
    <source>
        <dbReference type="Proteomes" id="UP000288805"/>
    </source>
</evidence>
<dbReference type="SUPFAM" id="SSF50978">
    <property type="entry name" value="WD40 repeat-like"/>
    <property type="match status" value="1"/>
</dbReference>
<dbReference type="GO" id="GO:0008270">
    <property type="term" value="F:zinc ion binding"/>
    <property type="evidence" value="ECO:0007669"/>
    <property type="project" value="UniProtKB-KW"/>
</dbReference>
<evidence type="ECO:0000256" key="4">
    <source>
        <dbReference type="PROSITE-ProRule" id="PRU00723"/>
    </source>
</evidence>
<dbReference type="InterPro" id="IPR044715">
    <property type="entry name" value="WDR86-like"/>
</dbReference>
<dbReference type="InterPro" id="IPR015943">
    <property type="entry name" value="WD40/YVTN_repeat-like_dom_sf"/>
</dbReference>
<organism evidence="7 8">
    <name type="scientific">Vitis vinifera</name>
    <name type="common">Grape</name>
    <dbReference type="NCBI Taxonomy" id="29760"/>
    <lineage>
        <taxon>Eukaryota</taxon>
        <taxon>Viridiplantae</taxon>
        <taxon>Streptophyta</taxon>
        <taxon>Embryophyta</taxon>
        <taxon>Tracheophyta</taxon>
        <taxon>Spermatophyta</taxon>
        <taxon>Magnoliopsida</taxon>
        <taxon>eudicotyledons</taxon>
        <taxon>Gunneridae</taxon>
        <taxon>Pentapetalae</taxon>
        <taxon>rosids</taxon>
        <taxon>Vitales</taxon>
        <taxon>Vitaceae</taxon>
        <taxon>Viteae</taxon>
        <taxon>Vitis</taxon>
    </lineage>
</organism>
<feature type="region of interest" description="Disordered" evidence="5">
    <location>
        <begin position="70"/>
        <end position="114"/>
    </location>
</feature>
<evidence type="ECO:0000256" key="5">
    <source>
        <dbReference type="SAM" id="MobiDB-lite"/>
    </source>
</evidence>
<feature type="zinc finger region" description="C3H1-type" evidence="4">
    <location>
        <begin position="26"/>
        <end position="47"/>
    </location>
</feature>
<dbReference type="PROSITE" id="PS50103">
    <property type="entry name" value="ZF_C3H1"/>
    <property type="match status" value="2"/>
</dbReference>
<reference evidence="7 8" key="1">
    <citation type="journal article" date="2018" name="PLoS Genet.">
        <title>Population sequencing reveals clonal diversity and ancestral inbreeding in the grapevine cultivar Chardonnay.</title>
        <authorList>
            <person name="Roach M.J."/>
            <person name="Johnson D.L."/>
            <person name="Bohlmann J."/>
            <person name="van Vuuren H.J."/>
            <person name="Jones S.J."/>
            <person name="Pretorius I.S."/>
            <person name="Schmidt S.A."/>
            <person name="Borneman A.R."/>
        </authorList>
    </citation>
    <scope>NUCLEOTIDE SEQUENCE [LARGE SCALE GENOMIC DNA]</scope>
    <source>
        <strain evidence="8">cv. Chardonnay</strain>
        <tissue evidence="7">Leaf</tissue>
    </source>
</reference>
<feature type="domain" description="C3H1-type" evidence="6">
    <location>
        <begin position="26"/>
        <end position="47"/>
    </location>
</feature>
<dbReference type="InterPro" id="IPR036322">
    <property type="entry name" value="WD40_repeat_dom_sf"/>
</dbReference>
<keyword evidence="3 4" id="KW-0862">Zinc</keyword>
<feature type="compositionally biased region" description="Basic and acidic residues" evidence="5">
    <location>
        <begin position="102"/>
        <end position="114"/>
    </location>
</feature>
<dbReference type="InterPro" id="IPR036855">
    <property type="entry name" value="Znf_CCCH_sf"/>
</dbReference>
<feature type="domain" description="C3H1-type" evidence="6">
    <location>
        <begin position="147"/>
        <end position="169"/>
    </location>
</feature>
<dbReference type="SUPFAM" id="SSF90229">
    <property type="entry name" value="CCCH zinc finger"/>
    <property type="match status" value="1"/>
</dbReference>
<evidence type="ECO:0000313" key="7">
    <source>
        <dbReference type="EMBL" id="RVX16381.1"/>
    </source>
</evidence>